<accession>A0AA37MLG1</accession>
<comment type="caution">
    <text evidence="1">The sequence shown here is derived from an EMBL/GenBank/DDBJ whole genome shotgun (WGS) entry which is preliminary data.</text>
</comment>
<name>A0AA37MLG1_SEGBR</name>
<gene>
    <name evidence="1" type="ORF">PRRU23_15040</name>
</gene>
<evidence type="ECO:0000313" key="2">
    <source>
        <dbReference type="Proteomes" id="UP000887043"/>
    </source>
</evidence>
<evidence type="ECO:0000313" key="1">
    <source>
        <dbReference type="EMBL" id="GJG27804.1"/>
    </source>
</evidence>
<dbReference type="Proteomes" id="UP000887043">
    <property type="component" value="Unassembled WGS sequence"/>
</dbReference>
<reference evidence="1" key="1">
    <citation type="submission" date="2021-08" db="EMBL/GenBank/DDBJ databases">
        <title>Prevotella lacticifex sp. nov., isolated from rumen of cow.</title>
        <authorList>
            <person name="Shinkai T."/>
            <person name="Ikeyama N."/>
            <person name="Kumagai M."/>
            <person name="Ohmori H."/>
            <person name="Sakamoto M."/>
            <person name="Ohkuma M."/>
            <person name="Mitsumori M."/>
        </authorList>
    </citation>
    <scope>NUCLEOTIDE SEQUENCE</scope>
    <source>
        <strain evidence="1">DSM 11371</strain>
    </source>
</reference>
<dbReference type="AlphaFoldDB" id="A0AA37MLG1"/>
<protein>
    <submittedName>
        <fullName evidence="1">Uncharacterized protein</fullName>
    </submittedName>
</protein>
<organism evidence="1 2">
    <name type="scientific">Segatella bryantii</name>
    <name type="common">Prevotella bryantii</name>
    <dbReference type="NCBI Taxonomy" id="77095"/>
    <lineage>
        <taxon>Bacteria</taxon>
        <taxon>Pseudomonadati</taxon>
        <taxon>Bacteroidota</taxon>
        <taxon>Bacteroidia</taxon>
        <taxon>Bacteroidales</taxon>
        <taxon>Prevotellaceae</taxon>
        <taxon>Segatella</taxon>
    </lineage>
</organism>
<proteinExistence type="predicted"/>
<sequence>MIFRQNMVISRLAVMPLYIVKAFLRYLESDHIDTTSSNAGIIIKYPAIVKSSESP</sequence>
<dbReference type="EMBL" id="BPTR01000001">
    <property type="protein sequence ID" value="GJG27804.1"/>
    <property type="molecule type" value="Genomic_DNA"/>
</dbReference>